<dbReference type="PANTHER" id="PTHR39600">
    <property type="entry name" value="PEPTIDASE INHIBITOR I78 FAMILY PROTEIN"/>
    <property type="match status" value="1"/>
</dbReference>
<dbReference type="Proteomes" id="UP000425817">
    <property type="component" value="Chromosome"/>
</dbReference>
<dbReference type="OrthoDB" id="8724542at2"/>
<dbReference type="PANTHER" id="PTHR39600:SF1">
    <property type="entry name" value="PEPTIDASE INHIBITOR I78 FAMILY PROTEIN"/>
    <property type="match status" value="1"/>
</dbReference>
<proteinExistence type="predicted"/>
<name>A0A6I6H361_VARPD</name>
<sequence length="107" mass="10817">MKTQSLLFIVAGAVLMTACATQGSAPAATPAATAPAPEPVFQCNADGARFAVGQPLSPQLEAAARVRAGAGTVRALKPGEVVTMELNGGRLNLDVDARGRVTDVRCG</sequence>
<dbReference type="AlphaFoldDB" id="A0A6I6H361"/>
<dbReference type="Gene3D" id="3.30.10.10">
    <property type="entry name" value="Trypsin Inhibitor V, subunit A"/>
    <property type="match status" value="1"/>
</dbReference>
<dbReference type="PROSITE" id="PS51257">
    <property type="entry name" value="PROKAR_LIPOPROTEIN"/>
    <property type="match status" value="1"/>
</dbReference>
<evidence type="ECO:0000313" key="2">
    <source>
        <dbReference type="EMBL" id="QGW81252.1"/>
    </source>
</evidence>
<feature type="chain" id="PRO_5026009026" evidence="1">
    <location>
        <begin position="28"/>
        <end position="107"/>
    </location>
</feature>
<gene>
    <name evidence="2" type="ORF">GOQ09_06495</name>
</gene>
<keyword evidence="1" id="KW-0732">Signal</keyword>
<feature type="signal peptide" evidence="1">
    <location>
        <begin position="1"/>
        <end position="27"/>
    </location>
</feature>
<organism evidence="2 3">
    <name type="scientific">Variovorax paradoxus</name>
    <dbReference type="NCBI Taxonomy" id="34073"/>
    <lineage>
        <taxon>Bacteria</taxon>
        <taxon>Pseudomonadati</taxon>
        <taxon>Pseudomonadota</taxon>
        <taxon>Betaproteobacteria</taxon>
        <taxon>Burkholderiales</taxon>
        <taxon>Comamonadaceae</taxon>
        <taxon>Variovorax</taxon>
    </lineage>
</organism>
<evidence type="ECO:0000313" key="3">
    <source>
        <dbReference type="Proteomes" id="UP000425817"/>
    </source>
</evidence>
<dbReference type="Pfam" id="PF11720">
    <property type="entry name" value="Inhibitor_I78"/>
    <property type="match status" value="1"/>
</dbReference>
<accession>A0A6I6H361</accession>
<evidence type="ECO:0000256" key="1">
    <source>
        <dbReference type="SAM" id="SignalP"/>
    </source>
</evidence>
<dbReference type="InterPro" id="IPR021719">
    <property type="entry name" value="Prot_inh_I78"/>
</dbReference>
<protein>
    <submittedName>
        <fullName evidence="2">Peptidase inhibitor I78</fullName>
    </submittedName>
</protein>
<dbReference type="EMBL" id="CP046622">
    <property type="protein sequence ID" value="QGW81252.1"/>
    <property type="molecule type" value="Genomic_DNA"/>
</dbReference>
<reference evidence="2 3" key="1">
    <citation type="submission" date="2019-12" db="EMBL/GenBank/DDBJ databases">
        <title>Hybrid Genome Assemblies of two High G+C Isolates from Undergraduate Microbiology Courses.</title>
        <authorList>
            <person name="Ne Ville C.J."/>
            <person name="Enright D."/>
            <person name="Hernandez I."/>
            <person name="Dodsworth J."/>
            <person name="Orwin P.M."/>
        </authorList>
    </citation>
    <scope>NUCLEOTIDE SEQUENCE [LARGE SCALE GENOMIC DNA]</scope>
    <source>
        <strain evidence="2 3">CSUSB</strain>
    </source>
</reference>